<dbReference type="PROSITE" id="PS50948">
    <property type="entry name" value="PAN"/>
    <property type="match status" value="2"/>
</dbReference>
<feature type="domain" description="Apple" evidence="3">
    <location>
        <begin position="133"/>
        <end position="209"/>
    </location>
</feature>
<gene>
    <name evidence="4" type="ORF">FPHYL_9825</name>
</gene>
<evidence type="ECO:0000256" key="1">
    <source>
        <dbReference type="SAM" id="MobiDB-lite"/>
    </source>
</evidence>
<dbReference type="OrthoDB" id="3793367at2759"/>
<proteinExistence type="predicted"/>
<evidence type="ECO:0000313" key="4">
    <source>
        <dbReference type="EMBL" id="KAF5548765.1"/>
    </source>
</evidence>
<sequence>MKTTIAMLTASMATAILAHPFDTRSQQCNIAPSGTASAKIQPLSSPSASTAEACQKLCTAHSSCKSFIFGLPSGAKAPTCKLYSVPASQVPNQGNNLYVFDKACSSKAVLNTKPTQDKPRGEVKSKAGRDLVCNTAPTGAINSNIQPFATPSAQTAEKCQDACDAEASCKSFLFGLPADASEPVCKLYTVDPSQIPRRDDELYVFAKGCSAANVPTTTPTHDEPRGQAPSEKQADNKRDIKPEGKPPVDGQPPAGNKPKGKAPQNPPHKRDNKPWGKPEDKPRVGDKPPKNKAPVTPPNNKRGIKPEGKPRVGDKPKAPLPPKDKKAGNNGHKNN</sequence>
<feature type="domain" description="Apple" evidence="3">
    <location>
        <begin position="28"/>
        <end position="104"/>
    </location>
</feature>
<dbReference type="Pfam" id="PF14295">
    <property type="entry name" value="PAN_4"/>
    <property type="match status" value="1"/>
</dbReference>
<evidence type="ECO:0000256" key="2">
    <source>
        <dbReference type="SAM" id="SignalP"/>
    </source>
</evidence>
<keyword evidence="2" id="KW-0732">Signal</keyword>
<comment type="caution">
    <text evidence="4">The sequence shown here is derived from an EMBL/GenBank/DDBJ whole genome shotgun (WGS) entry which is preliminary data.</text>
</comment>
<dbReference type="Pfam" id="PF00024">
    <property type="entry name" value="PAN_1"/>
    <property type="match status" value="1"/>
</dbReference>
<feature type="compositionally biased region" description="Basic and acidic residues" evidence="1">
    <location>
        <begin position="232"/>
        <end position="246"/>
    </location>
</feature>
<evidence type="ECO:0000259" key="3">
    <source>
        <dbReference type="PROSITE" id="PS50948"/>
    </source>
</evidence>
<feature type="compositionally biased region" description="Low complexity" evidence="1">
    <location>
        <begin position="251"/>
        <end position="263"/>
    </location>
</feature>
<dbReference type="InterPro" id="IPR003609">
    <property type="entry name" value="Pan_app"/>
</dbReference>
<dbReference type="Gene3D" id="3.50.4.10">
    <property type="entry name" value="Hepatocyte Growth Factor"/>
    <property type="match status" value="2"/>
</dbReference>
<feature type="compositionally biased region" description="Basic and acidic residues" evidence="1">
    <location>
        <begin position="268"/>
        <end position="289"/>
    </location>
</feature>
<accession>A0A8H5J773</accession>
<feature type="compositionally biased region" description="Basic and acidic residues" evidence="1">
    <location>
        <begin position="304"/>
        <end position="327"/>
    </location>
</feature>
<dbReference type="EMBL" id="JAAOAQ010000414">
    <property type="protein sequence ID" value="KAF5548765.1"/>
    <property type="molecule type" value="Genomic_DNA"/>
</dbReference>
<reference evidence="4 5" key="1">
    <citation type="submission" date="2020-05" db="EMBL/GenBank/DDBJ databases">
        <title>Identification and distribution of gene clusters putatively required for synthesis of sphingolipid metabolism inhibitors in phylogenetically diverse species of the filamentous fungus Fusarium.</title>
        <authorList>
            <person name="Kim H.-S."/>
            <person name="Busman M."/>
            <person name="Brown D.W."/>
            <person name="Divon H."/>
            <person name="Uhlig S."/>
            <person name="Proctor R.H."/>
        </authorList>
    </citation>
    <scope>NUCLEOTIDE SEQUENCE [LARGE SCALE GENOMIC DNA]</scope>
    <source>
        <strain evidence="4 5">NRRL 13617</strain>
    </source>
</reference>
<keyword evidence="5" id="KW-1185">Reference proteome</keyword>
<feature type="region of interest" description="Disordered" evidence="1">
    <location>
        <begin position="212"/>
        <end position="335"/>
    </location>
</feature>
<feature type="chain" id="PRO_5034776934" description="Apple domain-containing protein" evidence="2">
    <location>
        <begin position="19"/>
        <end position="335"/>
    </location>
</feature>
<evidence type="ECO:0000313" key="5">
    <source>
        <dbReference type="Proteomes" id="UP000582016"/>
    </source>
</evidence>
<dbReference type="AlphaFoldDB" id="A0A8H5J773"/>
<name>A0A8H5J773_9HYPO</name>
<organism evidence="4 5">
    <name type="scientific">Fusarium phyllophilum</name>
    <dbReference type="NCBI Taxonomy" id="47803"/>
    <lineage>
        <taxon>Eukaryota</taxon>
        <taxon>Fungi</taxon>
        <taxon>Dikarya</taxon>
        <taxon>Ascomycota</taxon>
        <taxon>Pezizomycotina</taxon>
        <taxon>Sordariomycetes</taxon>
        <taxon>Hypocreomycetidae</taxon>
        <taxon>Hypocreales</taxon>
        <taxon>Nectriaceae</taxon>
        <taxon>Fusarium</taxon>
        <taxon>Fusarium fujikuroi species complex</taxon>
    </lineage>
</organism>
<protein>
    <recommendedName>
        <fullName evidence="3">Apple domain-containing protein</fullName>
    </recommendedName>
</protein>
<feature type="signal peptide" evidence="2">
    <location>
        <begin position="1"/>
        <end position="18"/>
    </location>
</feature>
<dbReference type="Proteomes" id="UP000582016">
    <property type="component" value="Unassembled WGS sequence"/>
</dbReference>